<comment type="similarity">
    <text evidence="2">Belongs to the NPC2 family.</text>
</comment>
<keyword evidence="10" id="KW-1185">Reference proteome</keyword>
<evidence type="ECO:0000256" key="2">
    <source>
        <dbReference type="ARBA" id="ARBA00006370"/>
    </source>
</evidence>
<dbReference type="OrthoDB" id="6409159at2759"/>
<dbReference type="EMBL" id="MPUH01001348">
    <property type="protein sequence ID" value="OMJ68331.1"/>
    <property type="molecule type" value="Genomic_DNA"/>
</dbReference>
<dbReference type="GO" id="GO:0032934">
    <property type="term" value="F:sterol binding"/>
    <property type="evidence" value="ECO:0007669"/>
    <property type="project" value="InterPro"/>
</dbReference>
<evidence type="ECO:0000313" key="9">
    <source>
        <dbReference type="EMBL" id="OMJ68331.1"/>
    </source>
</evidence>
<evidence type="ECO:0000256" key="6">
    <source>
        <dbReference type="ARBA" id="ARBA00023055"/>
    </source>
</evidence>
<evidence type="ECO:0000256" key="7">
    <source>
        <dbReference type="SAM" id="SignalP"/>
    </source>
</evidence>
<feature type="domain" description="MD-2-related lipid-recognition" evidence="8">
    <location>
        <begin position="24"/>
        <end position="135"/>
    </location>
</feature>
<evidence type="ECO:0000259" key="8">
    <source>
        <dbReference type="Pfam" id="PF02221"/>
    </source>
</evidence>
<comment type="subunit">
    <text evidence="3">Monomer.</text>
</comment>
<dbReference type="PANTHER" id="PTHR11306:SF0">
    <property type="entry name" value="PHOSPHATIDYLGLYCEROL_PHOSPHATIDYLINOSITOL TRANSFER PROTEIN"/>
    <property type="match status" value="1"/>
</dbReference>
<protein>
    <recommendedName>
        <fullName evidence="8">MD-2-related lipid-recognition domain-containing protein</fullName>
    </recommendedName>
</protein>
<dbReference type="SUPFAM" id="SSF81296">
    <property type="entry name" value="E set domains"/>
    <property type="match status" value="1"/>
</dbReference>
<keyword evidence="6" id="KW-0445">Lipid transport</keyword>
<dbReference type="Pfam" id="PF02221">
    <property type="entry name" value="E1_DerP2_DerF2"/>
    <property type="match status" value="1"/>
</dbReference>
<dbReference type="InterPro" id="IPR039670">
    <property type="entry name" value="NPC2-like"/>
</dbReference>
<reference evidence="9 10" key="1">
    <citation type="submission" date="2016-11" db="EMBL/GenBank/DDBJ databases">
        <title>The macronuclear genome of Stentor coeruleus: a giant cell with tiny introns.</title>
        <authorList>
            <person name="Slabodnick M."/>
            <person name="Ruby J.G."/>
            <person name="Reiff S.B."/>
            <person name="Swart E.C."/>
            <person name="Gosai S."/>
            <person name="Prabakaran S."/>
            <person name="Witkowska E."/>
            <person name="Larue G.E."/>
            <person name="Fisher S."/>
            <person name="Freeman R.M."/>
            <person name="Gunawardena J."/>
            <person name="Chu W."/>
            <person name="Stover N.A."/>
            <person name="Gregory B.D."/>
            <person name="Nowacki M."/>
            <person name="Derisi J."/>
            <person name="Roy S.W."/>
            <person name="Marshall W.F."/>
            <person name="Sood P."/>
        </authorList>
    </citation>
    <scope>NUCLEOTIDE SEQUENCE [LARGE SCALE GENOMIC DNA]</scope>
    <source>
        <strain evidence="9">WM001</strain>
    </source>
</reference>
<sequence length="136" mass="14611">MKAVAIVLCILALAQAGGMLGVGQNCDTTLTAYTVTSFNVTPWPPYKNTNMSMTMIGTMNSSQTLKSMNIYTYYKGSLLDVETVAESGTYTAGQTATINFKVYLPSIAPSGSYTVDVKLVNTSGVFLNCWQVSFTL</sequence>
<evidence type="ECO:0000256" key="5">
    <source>
        <dbReference type="ARBA" id="ARBA00022729"/>
    </source>
</evidence>
<evidence type="ECO:0000256" key="3">
    <source>
        <dbReference type="ARBA" id="ARBA00011245"/>
    </source>
</evidence>
<dbReference type="AlphaFoldDB" id="A0A1R2AUX8"/>
<dbReference type="InterPro" id="IPR014756">
    <property type="entry name" value="Ig_E-set"/>
</dbReference>
<dbReference type="PANTHER" id="PTHR11306">
    <property type="entry name" value="NIEMANN PICK TYPE C2 PROTEIN NPC2-RELATED"/>
    <property type="match status" value="1"/>
</dbReference>
<organism evidence="9 10">
    <name type="scientific">Stentor coeruleus</name>
    <dbReference type="NCBI Taxonomy" id="5963"/>
    <lineage>
        <taxon>Eukaryota</taxon>
        <taxon>Sar</taxon>
        <taxon>Alveolata</taxon>
        <taxon>Ciliophora</taxon>
        <taxon>Postciliodesmatophora</taxon>
        <taxon>Heterotrichea</taxon>
        <taxon>Heterotrichida</taxon>
        <taxon>Stentoridae</taxon>
        <taxon>Stentor</taxon>
    </lineage>
</organism>
<comment type="caution">
    <text evidence="9">The sequence shown here is derived from an EMBL/GenBank/DDBJ whole genome shotgun (WGS) entry which is preliminary data.</text>
</comment>
<evidence type="ECO:0000313" key="10">
    <source>
        <dbReference type="Proteomes" id="UP000187209"/>
    </source>
</evidence>
<dbReference type="Proteomes" id="UP000187209">
    <property type="component" value="Unassembled WGS sequence"/>
</dbReference>
<keyword evidence="4" id="KW-0813">Transport</keyword>
<feature type="chain" id="PRO_5012141881" description="MD-2-related lipid-recognition domain-containing protein" evidence="7">
    <location>
        <begin position="17"/>
        <end position="136"/>
    </location>
</feature>
<gene>
    <name evidence="9" type="ORF">SteCoe_34250</name>
</gene>
<name>A0A1R2AUX8_9CILI</name>
<keyword evidence="5 7" id="KW-0732">Signal</keyword>
<comment type="function">
    <text evidence="1">Catalyzes the intermembrane transfer of phosphatidylglycerol and phosphatidylinositol.</text>
</comment>
<evidence type="ECO:0000256" key="4">
    <source>
        <dbReference type="ARBA" id="ARBA00022448"/>
    </source>
</evidence>
<feature type="signal peptide" evidence="7">
    <location>
        <begin position="1"/>
        <end position="16"/>
    </location>
</feature>
<proteinExistence type="inferred from homology"/>
<dbReference type="GO" id="GO:0015918">
    <property type="term" value="P:sterol transport"/>
    <property type="evidence" value="ECO:0007669"/>
    <property type="project" value="InterPro"/>
</dbReference>
<dbReference type="InterPro" id="IPR003172">
    <property type="entry name" value="ML_dom"/>
</dbReference>
<evidence type="ECO:0000256" key="1">
    <source>
        <dbReference type="ARBA" id="ARBA00002053"/>
    </source>
</evidence>
<accession>A0A1R2AUX8</accession>